<dbReference type="InterPro" id="IPR032831">
    <property type="entry name" value="LptM_cons"/>
</dbReference>
<keyword evidence="3 7" id="KW-0472">Membrane</keyword>
<keyword evidence="4" id="KW-0564">Palmitate</keyword>
<evidence type="ECO:0000313" key="8">
    <source>
        <dbReference type="EMBL" id="WPL17852.1"/>
    </source>
</evidence>
<gene>
    <name evidence="8" type="ORF">Thiowin_02894</name>
</gene>
<feature type="transmembrane region" description="Helical" evidence="7">
    <location>
        <begin position="20"/>
        <end position="38"/>
    </location>
</feature>
<dbReference type="NCBIfam" id="NF047847">
    <property type="entry name" value="SS_mature_LptM"/>
    <property type="match status" value="1"/>
</dbReference>
<comment type="subcellular location">
    <subcellularLocation>
        <location evidence="1">Cell outer membrane</location>
        <topology evidence="1">Lipid-anchor</topology>
    </subcellularLocation>
</comment>
<evidence type="ECO:0000256" key="4">
    <source>
        <dbReference type="ARBA" id="ARBA00023139"/>
    </source>
</evidence>
<keyword evidence="2" id="KW-0732">Signal</keyword>
<dbReference type="RefSeq" id="WP_328983654.1">
    <property type="nucleotide sequence ID" value="NZ_CP121472.1"/>
</dbReference>
<dbReference type="Pfam" id="PF13627">
    <property type="entry name" value="LptM_cons"/>
    <property type="match status" value="1"/>
</dbReference>
<sequence length="62" mass="6570">MTIRPPAHSYPPRLPATPGTFARAGLFFLLVVVLSACGQKGDLYLPDPKAPKVPAPDPLSQS</sequence>
<name>A0ABZ0SAF4_9GAMM</name>
<evidence type="ECO:0000256" key="2">
    <source>
        <dbReference type="ARBA" id="ARBA00022729"/>
    </source>
</evidence>
<keyword evidence="9" id="KW-1185">Reference proteome</keyword>
<evidence type="ECO:0000256" key="1">
    <source>
        <dbReference type="ARBA" id="ARBA00004459"/>
    </source>
</evidence>
<keyword evidence="5" id="KW-0998">Cell outer membrane</keyword>
<evidence type="ECO:0000256" key="6">
    <source>
        <dbReference type="ARBA" id="ARBA00023288"/>
    </source>
</evidence>
<evidence type="ECO:0000256" key="5">
    <source>
        <dbReference type="ARBA" id="ARBA00023237"/>
    </source>
</evidence>
<evidence type="ECO:0000313" key="9">
    <source>
        <dbReference type="Proteomes" id="UP001432180"/>
    </source>
</evidence>
<evidence type="ECO:0000256" key="3">
    <source>
        <dbReference type="ARBA" id="ARBA00023136"/>
    </source>
</evidence>
<organism evidence="8 9">
    <name type="scientific">Thiorhodovibrio winogradskyi</name>
    <dbReference type="NCBI Taxonomy" id="77007"/>
    <lineage>
        <taxon>Bacteria</taxon>
        <taxon>Pseudomonadati</taxon>
        <taxon>Pseudomonadota</taxon>
        <taxon>Gammaproteobacteria</taxon>
        <taxon>Chromatiales</taxon>
        <taxon>Chromatiaceae</taxon>
        <taxon>Thiorhodovibrio</taxon>
    </lineage>
</organism>
<keyword evidence="7" id="KW-1133">Transmembrane helix</keyword>
<keyword evidence="6 8" id="KW-0449">Lipoprotein</keyword>
<protein>
    <submittedName>
        <fullName evidence="8">Small periplasmic lipoprotein</fullName>
    </submittedName>
</protein>
<dbReference type="EMBL" id="CP121472">
    <property type="protein sequence ID" value="WPL17852.1"/>
    <property type="molecule type" value="Genomic_DNA"/>
</dbReference>
<proteinExistence type="predicted"/>
<evidence type="ECO:0000256" key="7">
    <source>
        <dbReference type="SAM" id="Phobius"/>
    </source>
</evidence>
<keyword evidence="7" id="KW-0812">Transmembrane</keyword>
<accession>A0ABZ0SAF4</accession>
<reference evidence="8 9" key="1">
    <citation type="journal article" date="2023" name="Microorganisms">
        <title>Thiorhodovibrio frisius and Trv. litoralis spp. nov., Two Novel Members from a Clade of Fastidious Purple Sulfur Bacteria That Exhibit Unique Red-Shifted Light-Harvesting Capabilities.</title>
        <authorList>
            <person name="Methner A."/>
            <person name="Kuzyk S.B."/>
            <person name="Petersen J."/>
            <person name="Bauer S."/>
            <person name="Brinkmann H."/>
            <person name="Sichau K."/>
            <person name="Wanner G."/>
            <person name="Wolf J."/>
            <person name="Neumann-Schaal M."/>
            <person name="Henke P."/>
            <person name="Tank M."/>
            <person name="Sproer C."/>
            <person name="Bunk B."/>
            <person name="Overmann J."/>
        </authorList>
    </citation>
    <scope>NUCLEOTIDE SEQUENCE [LARGE SCALE GENOMIC DNA]</scope>
    <source>
        <strain evidence="8 9">DSM 6702</strain>
    </source>
</reference>
<dbReference type="Proteomes" id="UP001432180">
    <property type="component" value="Chromosome"/>
</dbReference>